<dbReference type="RefSeq" id="WP_345557114.1">
    <property type="nucleotide sequence ID" value="NZ_BAABIK010000016.1"/>
</dbReference>
<accession>A0ABP9GJ92</accession>
<name>A0ABP9GJ92_9ACTN</name>
<comment type="caution">
    <text evidence="3">The sequence shown here is derived from an EMBL/GenBank/DDBJ whole genome shotgun (WGS) entry which is preliminary data.</text>
</comment>
<keyword evidence="4" id="KW-1185">Reference proteome</keyword>
<keyword evidence="2" id="KW-0472">Membrane</keyword>
<organism evidence="3 4">
    <name type="scientific">Streptomonospora halophila</name>
    <dbReference type="NCBI Taxonomy" id="427369"/>
    <lineage>
        <taxon>Bacteria</taxon>
        <taxon>Bacillati</taxon>
        <taxon>Actinomycetota</taxon>
        <taxon>Actinomycetes</taxon>
        <taxon>Streptosporangiales</taxon>
        <taxon>Nocardiopsidaceae</taxon>
        <taxon>Streptomonospora</taxon>
    </lineage>
</organism>
<evidence type="ECO:0000313" key="4">
    <source>
        <dbReference type="Proteomes" id="UP001499993"/>
    </source>
</evidence>
<reference evidence="4" key="1">
    <citation type="journal article" date="2019" name="Int. J. Syst. Evol. Microbiol.">
        <title>The Global Catalogue of Microorganisms (GCM) 10K type strain sequencing project: providing services to taxonomists for standard genome sequencing and annotation.</title>
        <authorList>
            <consortium name="The Broad Institute Genomics Platform"/>
            <consortium name="The Broad Institute Genome Sequencing Center for Infectious Disease"/>
            <person name="Wu L."/>
            <person name="Ma J."/>
        </authorList>
    </citation>
    <scope>NUCLEOTIDE SEQUENCE [LARGE SCALE GENOMIC DNA]</scope>
    <source>
        <strain evidence="4">JCM 18123</strain>
    </source>
</reference>
<feature type="region of interest" description="Disordered" evidence="1">
    <location>
        <begin position="177"/>
        <end position="209"/>
    </location>
</feature>
<feature type="transmembrane region" description="Helical" evidence="2">
    <location>
        <begin position="90"/>
        <end position="110"/>
    </location>
</feature>
<sequence length="209" mass="21847">MTRRRLTVGGTVLGCTAVLGLPLGLLWWLLAPRPRVTVGRDGGILPFPLSETAFAVDGYFALIMMGAGLVCGYAVYILQYRLAARDATDLRMACLLGMAAGSLLGSLAAWQTGTLIDAAEFQRAVESASPGAVIRSGLRLDALSALMAWPFVAVLQYALFDAVSLWRGDLPAQRHLAEDGADASAADPPAAVHSRHAAPEGGDQARGSG</sequence>
<dbReference type="EMBL" id="BAABIK010000016">
    <property type="protein sequence ID" value="GAA4945506.1"/>
    <property type="molecule type" value="Genomic_DNA"/>
</dbReference>
<keyword evidence="2" id="KW-0812">Transmembrane</keyword>
<keyword evidence="2" id="KW-1133">Transmembrane helix</keyword>
<feature type="compositionally biased region" description="Low complexity" evidence="1">
    <location>
        <begin position="182"/>
        <end position="191"/>
    </location>
</feature>
<feature type="transmembrane region" description="Helical" evidence="2">
    <location>
        <begin position="12"/>
        <end position="30"/>
    </location>
</feature>
<feature type="transmembrane region" description="Helical" evidence="2">
    <location>
        <begin position="58"/>
        <end position="78"/>
    </location>
</feature>
<gene>
    <name evidence="3" type="ORF">GCM10023224_31000</name>
</gene>
<dbReference type="Proteomes" id="UP001499993">
    <property type="component" value="Unassembled WGS sequence"/>
</dbReference>
<proteinExistence type="predicted"/>
<protein>
    <recommendedName>
        <fullName evidence="5">DUF2567 domain-containing protein</fullName>
    </recommendedName>
</protein>
<evidence type="ECO:0000256" key="2">
    <source>
        <dbReference type="SAM" id="Phobius"/>
    </source>
</evidence>
<evidence type="ECO:0008006" key="5">
    <source>
        <dbReference type="Google" id="ProtNLM"/>
    </source>
</evidence>
<evidence type="ECO:0000256" key="1">
    <source>
        <dbReference type="SAM" id="MobiDB-lite"/>
    </source>
</evidence>
<evidence type="ECO:0000313" key="3">
    <source>
        <dbReference type="EMBL" id="GAA4945506.1"/>
    </source>
</evidence>